<keyword evidence="7" id="KW-1015">Disulfide bond</keyword>
<evidence type="ECO:0000256" key="5">
    <source>
        <dbReference type="ARBA" id="ARBA00023130"/>
    </source>
</evidence>
<evidence type="ECO:0000259" key="10">
    <source>
        <dbReference type="SMART" id="SM00921"/>
    </source>
</evidence>
<dbReference type="EMBL" id="VZSJ01022566">
    <property type="protein sequence ID" value="NWY34503.1"/>
    <property type="molecule type" value="Genomic_DNA"/>
</dbReference>
<dbReference type="SMART" id="SM00921">
    <property type="entry name" value="MHC_II_beta"/>
    <property type="match status" value="1"/>
</dbReference>
<keyword evidence="8" id="KW-0325">Glycoprotein</keyword>
<evidence type="ECO:0000256" key="7">
    <source>
        <dbReference type="ARBA" id="ARBA00023157"/>
    </source>
</evidence>
<evidence type="ECO:0000256" key="8">
    <source>
        <dbReference type="ARBA" id="ARBA00023180"/>
    </source>
</evidence>
<protein>
    <submittedName>
        <fullName evidence="11">HB2L protein</fullName>
    </submittedName>
</protein>
<keyword evidence="12" id="KW-1185">Reference proteome</keyword>
<evidence type="ECO:0000313" key="12">
    <source>
        <dbReference type="Proteomes" id="UP000578259"/>
    </source>
</evidence>
<dbReference type="InterPro" id="IPR050160">
    <property type="entry name" value="MHC/Immunoglobulin"/>
</dbReference>
<organism evidence="11 12">
    <name type="scientific">Pheucticus melanocephalus</name>
    <name type="common">Black-headed grosbeak</name>
    <name type="synonym">Guiraca melanocephala</name>
    <dbReference type="NCBI Taxonomy" id="371919"/>
    <lineage>
        <taxon>Eukaryota</taxon>
        <taxon>Metazoa</taxon>
        <taxon>Chordata</taxon>
        <taxon>Craniata</taxon>
        <taxon>Vertebrata</taxon>
        <taxon>Euteleostomi</taxon>
        <taxon>Archelosauria</taxon>
        <taxon>Archosauria</taxon>
        <taxon>Dinosauria</taxon>
        <taxon>Saurischia</taxon>
        <taxon>Theropoda</taxon>
        <taxon>Coelurosauria</taxon>
        <taxon>Aves</taxon>
        <taxon>Neognathae</taxon>
        <taxon>Neoaves</taxon>
        <taxon>Telluraves</taxon>
        <taxon>Australaves</taxon>
        <taxon>Passeriformes</taxon>
        <taxon>Cardinalidae</taxon>
        <taxon>Pheucticus</taxon>
    </lineage>
</organism>
<feature type="non-terminal residue" evidence="11">
    <location>
        <position position="98"/>
    </location>
</feature>
<sequence length="98" mass="11587">TPELCAALTGVFQFLGKSECHFINGTEKVRYVQRYIYNREEFMMFDSVVGHFVGFTFLGERNAKRLNSDPAIMEHRRTAVDWYCRYNYELDAPFSVER</sequence>
<evidence type="ECO:0000256" key="1">
    <source>
        <dbReference type="ARBA" id="ARBA00004479"/>
    </source>
</evidence>
<keyword evidence="3" id="KW-0391">Immunity</keyword>
<dbReference type="Gene3D" id="3.10.320.10">
    <property type="entry name" value="Class II Histocompatibility Antigen, M Beta Chain, Chain B, domain 1"/>
    <property type="match status" value="1"/>
</dbReference>
<dbReference type="FunFam" id="3.10.320.10:FF:000001">
    <property type="entry name" value="HLA class II histocompatibility antigen, DRB1-1 beta chain"/>
    <property type="match status" value="1"/>
</dbReference>
<reference evidence="11 12" key="1">
    <citation type="submission" date="2019-09" db="EMBL/GenBank/DDBJ databases">
        <title>Bird 10,000 Genomes (B10K) Project - Family phase.</title>
        <authorList>
            <person name="Zhang G."/>
        </authorList>
    </citation>
    <scope>NUCLEOTIDE SEQUENCE [LARGE SCALE GENOMIC DNA]</scope>
    <source>
        <strain evidence="11">OUT-0018</strain>
        <tissue evidence="11">Muscle</tissue>
    </source>
</reference>
<evidence type="ECO:0000256" key="9">
    <source>
        <dbReference type="ARBA" id="ARBA00023182"/>
    </source>
</evidence>
<keyword evidence="5" id="KW-1064">Adaptive immunity</keyword>
<dbReference type="SUPFAM" id="SSF54452">
    <property type="entry name" value="MHC antigen-recognition domain"/>
    <property type="match status" value="1"/>
</dbReference>
<keyword evidence="9" id="KW-0491">MHC II</keyword>
<dbReference type="GO" id="GO:0002250">
    <property type="term" value="P:adaptive immune response"/>
    <property type="evidence" value="ECO:0007669"/>
    <property type="project" value="UniProtKB-KW"/>
</dbReference>
<dbReference type="InterPro" id="IPR000353">
    <property type="entry name" value="MHC_II_b_N"/>
</dbReference>
<gene>
    <name evidence="11" type="primary">Hb2l_2</name>
    <name evidence="11" type="ORF">PHEMEL_R14826</name>
</gene>
<dbReference type="PANTHER" id="PTHR19944:SF99">
    <property type="entry name" value="HLA CLASS II HISTOCOMPATIBILITY ANTIGEN, DRB1 BETA CHAIN"/>
    <property type="match status" value="1"/>
</dbReference>
<dbReference type="Pfam" id="PF00969">
    <property type="entry name" value="MHC_II_beta"/>
    <property type="match status" value="1"/>
</dbReference>
<comment type="caution">
    <text evidence="11">The sequence shown here is derived from an EMBL/GenBank/DDBJ whole genome shotgun (WGS) entry which is preliminary data.</text>
</comment>
<dbReference type="AlphaFoldDB" id="A0A7K7DQA0"/>
<name>A0A7K7DQA0_PHEME</name>
<keyword evidence="2" id="KW-0812">Transmembrane</keyword>
<dbReference type="PANTHER" id="PTHR19944">
    <property type="entry name" value="MHC CLASS II-RELATED"/>
    <property type="match status" value="1"/>
</dbReference>
<keyword evidence="6" id="KW-0472">Membrane</keyword>
<evidence type="ECO:0000256" key="6">
    <source>
        <dbReference type="ARBA" id="ARBA00023136"/>
    </source>
</evidence>
<dbReference type="GO" id="GO:0042613">
    <property type="term" value="C:MHC class II protein complex"/>
    <property type="evidence" value="ECO:0007669"/>
    <property type="project" value="UniProtKB-KW"/>
</dbReference>
<dbReference type="InterPro" id="IPR014745">
    <property type="entry name" value="MHC_II_a/b_N"/>
</dbReference>
<evidence type="ECO:0000313" key="11">
    <source>
        <dbReference type="EMBL" id="NWY34503.1"/>
    </source>
</evidence>
<evidence type="ECO:0000256" key="4">
    <source>
        <dbReference type="ARBA" id="ARBA00022989"/>
    </source>
</evidence>
<keyword evidence="4" id="KW-1133">Transmembrane helix</keyword>
<comment type="subcellular location">
    <subcellularLocation>
        <location evidence="1">Membrane</location>
        <topology evidence="1">Single-pass type I membrane protein</topology>
    </subcellularLocation>
</comment>
<dbReference type="Proteomes" id="UP000578259">
    <property type="component" value="Unassembled WGS sequence"/>
</dbReference>
<proteinExistence type="predicted"/>
<feature type="domain" description="MHC class II beta chain N-terminal" evidence="10">
    <location>
        <begin position="18"/>
        <end position="92"/>
    </location>
</feature>
<dbReference type="GO" id="GO:0002504">
    <property type="term" value="P:antigen processing and presentation of peptide or polysaccharide antigen via MHC class II"/>
    <property type="evidence" value="ECO:0007669"/>
    <property type="project" value="UniProtKB-KW"/>
</dbReference>
<feature type="non-terminal residue" evidence="11">
    <location>
        <position position="1"/>
    </location>
</feature>
<evidence type="ECO:0000256" key="3">
    <source>
        <dbReference type="ARBA" id="ARBA00022859"/>
    </source>
</evidence>
<dbReference type="InterPro" id="IPR011162">
    <property type="entry name" value="MHC_I/II-like_Ag-recog"/>
</dbReference>
<evidence type="ECO:0000256" key="2">
    <source>
        <dbReference type="ARBA" id="ARBA00022692"/>
    </source>
</evidence>
<accession>A0A7K7DQA0</accession>